<dbReference type="STRING" id="1076935.U4KWX1"/>
<evidence type="ECO:0000313" key="4">
    <source>
        <dbReference type="Proteomes" id="UP000018144"/>
    </source>
</evidence>
<feature type="domain" description="FAD dependent oxidoreductase" evidence="2">
    <location>
        <begin position="53"/>
        <end position="374"/>
    </location>
</feature>
<feature type="domain" description="FAD dependent oxidoreductase" evidence="2">
    <location>
        <begin position="391"/>
        <end position="510"/>
    </location>
</feature>
<name>U4KWX1_PYROM</name>
<dbReference type="InterPro" id="IPR036188">
    <property type="entry name" value="FAD/NAD-bd_sf"/>
</dbReference>
<keyword evidence="4" id="KW-1185">Reference proteome</keyword>
<dbReference type="GO" id="GO:0005737">
    <property type="term" value="C:cytoplasm"/>
    <property type="evidence" value="ECO:0007669"/>
    <property type="project" value="TreeGrafter"/>
</dbReference>
<dbReference type="Gene3D" id="3.30.9.10">
    <property type="entry name" value="D-Amino Acid Oxidase, subunit A, domain 2"/>
    <property type="match status" value="2"/>
</dbReference>
<dbReference type="Pfam" id="PF01266">
    <property type="entry name" value="DAO"/>
    <property type="match status" value="2"/>
</dbReference>
<feature type="region of interest" description="Disordered" evidence="1">
    <location>
        <begin position="1"/>
        <end position="26"/>
    </location>
</feature>
<dbReference type="SUPFAM" id="SSF51905">
    <property type="entry name" value="FAD/NAD(P)-binding domain"/>
    <property type="match status" value="1"/>
</dbReference>
<dbReference type="EMBL" id="HF935272">
    <property type="protein sequence ID" value="CCX05751.1"/>
    <property type="molecule type" value="Genomic_DNA"/>
</dbReference>
<evidence type="ECO:0000256" key="1">
    <source>
        <dbReference type="SAM" id="MobiDB-lite"/>
    </source>
</evidence>
<proteinExistence type="predicted"/>
<organism evidence="3 4">
    <name type="scientific">Pyronema omphalodes (strain CBS 100304)</name>
    <name type="common">Pyronema confluens</name>
    <dbReference type="NCBI Taxonomy" id="1076935"/>
    <lineage>
        <taxon>Eukaryota</taxon>
        <taxon>Fungi</taxon>
        <taxon>Dikarya</taxon>
        <taxon>Ascomycota</taxon>
        <taxon>Pezizomycotina</taxon>
        <taxon>Pezizomycetes</taxon>
        <taxon>Pezizales</taxon>
        <taxon>Pyronemataceae</taxon>
        <taxon>Pyronema</taxon>
    </lineage>
</organism>
<evidence type="ECO:0000259" key="2">
    <source>
        <dbReference type="Pfam" id="PF01266"/>
    </source>
</evidence>
<dbReference type="PANTHER" id="PTHR13847">
    <property type="entry name" value="SARCOSINE DEHYDROGENASE-RELATED"/>
    <property type="match status" value="1"/>
</dbReference>
<dbReference type="OMA" id="RNGGMCN"/>
<evidence type="ECO:0000313" key="3">
    <source>
        <dbReference type="EMBL" id="CCX05751.1"/>
    </source>
</evidence>
<dbReference type="Gene3D" id="3.50.50.60">
    <property type="entry name" value="FAD/NAD(P)-binding domain"/>
    <property type="match status" value="2"/>
</dbReference>
<reference evidence="3 4" key="1">
    <citation type="journal article" date="2013" name="PLoS Genet.">
        <title>The genome and development-dependent transcriptomes of Pyronema confluens: a window into fungal evolution.</title>
        <authorList>
            <person name="Traeger S."/>
            <person name="Altegoer F."/>
            <person name="Freitag M."/>
            <person name="Gabaldon T."/>
            <person name="Kempken F."/>
            <person name="Kumar A."/>
            <person name="Marcet-Houben M."/>
            <person name="Poggeler S."/>
            <person name="Stajich J.E."/>
            <person name="Nowrousian M."/>
        </authorList>
    </citation>
    <scope>NUCLEOTIDE SEQUENCE [LARGE SCALE GENOMIC DNA]</scope>
    <source>
        <strain evidence="4">CBS 100304</strain>
        <tissue evidence="3">Vegetative mycelium</tissue>
    </source>
</reference>
<accession>U4KWX1</accession>
<gene>
    <name evidence="3" type="ORF">PCON_05338</name>
</gene>
<sequence>MAETVAPETMIVPPLQDPGLPKPRSTASFWHSPPNSFLHAHRTTELLPTVAETVIIGSGIAGSMLFHNLHSIGLSNSTVMLEARNTCWGATGRNGGHCKPMLYQANEFLDMCHIFGSDETIKRIRFEMLNFELIKNYVEGEKVDCEWVETPSADVFYESTPFEVAKKSVEALTELASDIAAQLRIVEDPKELCENLRTPTAVGAVVFKAGKLSPYKLVSHILTKGVKSQGLNLQTRTPATGVSRNEDGTWTVTTPRGSITANKVVFATNAHTSHLLPQFRGWIYPVRAQMSALIPPKSLKERPLTHTYGLVRHSRKTACYLIQRPINADGSGGELMLGGGREFEFDKGVSLQDDGINQAVAQKLRSSIAGYFAGETGYASEEISDDNRDLRKSFIEKFRRLKLGGTGYDVWDAAEGTGFFFDNRPQDVEKQVRDLQKDRECKARMEWSGTMGFSRDERPFVGRVPAVSEEDSKRLEIPEMTSTKGLWMLAGFEGHGMAFTSGSAKALAEMISASNANKKAEGVNEWFPQTFVVTPSRMGLTGEDPDDDEGWEELVKAEEWEIVDKLEGTEVVDVPN</sequence>
<dbReference type="eggNOG" id="ENOG502QUK9">
    <property type="taxonomic scope" value="Eukaryota"/>
</dbReference>
<dbReference type="AlphaFoldDB" id="U4KWX1"/>
<dbReference type="Proteomes" id="UP000018144">
    <property type="component" value="Unassembled WGS sequence"/>
</dbReference>
<dbReference type="OrthoDB" id="429143at2759"/>
<dbReference type="InterPro" id="IPR006076">
    <property type="entry name" value="FAD-dep_OxRdtase"/>
</dbReference>
<protein>
    <submittedName>
        <fullName evidence="3">Similar to Dimethylglycine dehydrogenase, mitochondrial acc. no. Q63342</fullName>
    </submittedName>
</protein>
<dbReference type="PANTHER" id="PTHR13847:SF129">
    <property type="entry name" value="FAD DEPENDENT OXIDOREDUCTASE"/>
    <property type="match status" value="1"/>
</dbReference>